<proteinExistence type="predicted"/>
<dbReference type="GO" id="GO:0043657">
    <property type="term" value="C:host cell"/>
    <property type="evidence" value="ECO:0007669"/>
    <property type="project" value="UniProtKB-SubCell"/>
</dbReference>
<organism evidence="3 4">
    <name type="scientific">Phytophthora nicotianae P1976</name>
    <dbReference type="NCBI Taxonomy" id="1317066"/>
    <lineage>
        <taxon>Eukaryota</taxon>
        <taxon>Sar</taxon>
        <taxon>Stramenopiles</taxon>
        <taxon>Oomycota</taxon>
        <taxon>Peronosporomycetes</taxon>
        <taxon>Peronosporales</taxon>
        <taxon>Peronosporaceae</taxon>
        <taxon>Phytophthora</taxon>
    </lineage>
</organism>
<gene>
    <name evidence="3" type="ORF">F444_01248</name>
</gene>
<dbReference type="OrthoDB" id="126998at2759"/>
<dbReference type="Pfam" id="PF18634">
    <property type="entry name" value="RXLR_WY"/>
    <property type="match status" value="1"/>
</dbReference>
<evidence type="ECO:0000313" key="3">
    <source>
        <dbReference type="EMBL" id="ETO84908.1"/>
    </source>
</evidence>
<dbReference type="Proteomes" id="UP000028582">
    <property type="component" value="Unassembled WGS sequence"/>
</dbReference>
<feature type="signal peptide" evidence="1">
    <location>
        <begin position="1"/>
        <end position="22"/>
    </location>
</feature>
<comment type="caution">
    <text evidence="3">The sequence shown here is derived from an EMBL/GenBank/DDBJ whole genome shotgun (WGS) entry which is preliminary data.</text>
</comment>
<keyword evidence="1" id="KW-0732">Signal</keyword>
<sequence length="362" mass="40915">MRLLGVIFSVVFLLAGIGSGSALVDPGNSDIAFLNLRVLTERELVVKPKRHLRSTSGEERAGTSGFSHLADGIVAKMMKAAKMNPAKVFEQMRFGEASTKLSSNNNAFIEWLRYADNFMATKGTEQFSAHYLFNLFWKSGHSKEELIELFQSLSRVQGMKGLANTMQLHMFKASRDSRTLMNTMWLKALETPDEVFTTLRLADNALDDYYRPELIAWLQYSGDYNKQLRKGFSAKETLNFLMRVPHEKETEFGLLFQRLAKDKAIMNDAGMRVIVEKLQARLFKTWINANVTPDKLGVLIASPVTKNWEGVFSLAVTDPKFVLLETYTLQYAANRGDDVLENVKKLFIKNKPVEALTSAMKS</sequence>
<protein>
    <recommendedName>
        <fullName evidence="2">RXLR phytopathogen effector protein WY-domain domain-containing protein</fullName>
    </recommendedName>
</protein>
<feature type="chain" id="PRO_5001754686" description="RXLR phytopathogen effector protein WY-domain domain-containing protein" evidence="1">
    <location>
        <begin position="23"/>
        <end position="362"/>
    </location>
</feature>
<dbReference type="EMBL" id="ANJA01000216">
    <property type="protein sequence ID" value="ETO84908.1"/>
    <property type="molecule type" value="Genomic_DNA"/>
</dbReference>
<evidence type="ECO:0000313" key="4">
    <source>
        <dbReference type="Proteomes" id="UP000028582"/>
    </source>
</evidence>
<accession>A0A081B197</accession>
<reference evidence="3 4" key="1">
    <citation type="submission" date="2013-11" db="EMBL/GenBank/DDBJ databases">
        <title>The Genome Sequence of Phytophthora parasitica P1976.</title>
        <authorList>
            <consortium name="The Broad Institute Genomics Platform"/>
            <person name="Russ C."/>
            <person name="Tyler B."/>
            <person name="Panabieres F."/>
            <person name="Shan W."/>
            <person name="Tripathy S."/>
            <person name="Grunwald N."/>
            <person name="Machado M."/>
            <person name="Johnson C.S."/>
            <person name="Walker B."/>
            <person name="Young S."/>
            <person name="Zeng Q."/>
            <person name="Gargeya S."/>
            <person name="Fitzgerald M."/>
            <person name="Haas B."/>
            <person name="Abouelleil A."/>
            <person name="Allen A.W."/>
            <person name="Alvarado L."/>
            <person name="Arachchi H.M."/>
            <person name="Berlin A.M."/>
            <person name="Chapman S.B."/>
            <person name="Gainer-Dewar J."/>
            <person name="Goldberg J."/>
            <person name="Griggs A."/>
            <person name="Gujja S."/>
            <person name="Hansen M."/>
            <person name="Howarth C."/>
            <person name="Imamovic A."/>
            <person name="Ireland A."/>
            <person name="Larimer J."/>
            <person name="McCowan C."/>
            <person name="Murphy C."/>
            <person name="Pearson M."/>
            <person name="Poon T.W."/>
            <person name="Priest M."/>
            <person name="Roberts A."/>
            <person name="Saif S."/>
            <person name="Shea T."/>
            <person name="Sisk P."/>
            <person name="Sykes S."/>
            <person name="Wortman J."/>
            <person name="Nusbaum C."/>
            <person name="Birren B."/>
        </authorList>
    </citation>
    <scope>NUCLEOTIDE SEQUENCE [LARGE SCALE GENOMIC DNA]</scope>
    <source>
        <strain evidence="3 4">P1976</strain>
    </source>
</reference>
<dbReference type="GO" id="GO:0005576">
    <property type="term" value="C:extracellular region"/>
    <property type="evidence" value="ECO:0007669"/>
    <property type="project" value="UniProtKB-SubCell"/>
</dbReference>
<evidence type="ECO:0000256" key="1">
    <source>
        <dbReference type="SAM" id="SignalP"/>
    </source>
</evidence>
<feature type="domain" description="RXLR phytopathogen effector protein WY-domain" evidence="2">
    <location>
        <begin position="118"/>
        <end position="167"/>
    </location>
</feature>
<dbReference type="AlphaFoldDB" id="A0A081B197"/>
<name>A0A081B197_PHYNI</name>
<dbReference type="InterPro" id="IPR040786">
    <property type="entry name" value="RXLR_WY"/>
</dbReference>
<evidence type="ECO:0000259" key="2">
    <source>
        <dbReference type="Pfam" id="PF18634"/>
    </source>
</evidence>